<protein>
    <submittedName>
        <fullName evidence="1">Uncharacterized protein</fullName>
    </submittedName>
</protein>
<gene>
    <name evidence="1" type="ORF">UFOVP25_18</name>
</gene>
<accession>A0A6J5KI38</accession>
<name>A0A6J5KI38_9CAUD</name>
<dbReference type="EMBL" id="LR796153">
    <property type="protein sequence ID" value="CAB4121744.1"/>
    <property type="molecule type" value="Genomic_DNA"/>
</dbReference>
<proteinExistence type="predicted"/>
<organism evidence="1">
    <name type="scientific">uncultured Caudovirales phage</name>
    <dbReference type="NCBI Taxonomy" id="2100421"/>
    <lineage>
        <taxon>Viruses</taxon>
        <taxon>Duplodnaviria</taxon>
        <taxon>Heunggongvirae</taxon>
        <taxon>Uroviricota</taxon>
        <taxon>Caudoviricetes</taxon>
        <taxon>Peduoviridae</taxon>
        <taxon>Maltschvirus</taxon>
        <taxon>Maltschvirus maltsch</taxon>
    </lineage>
</organism>
<reference evidence="1" key="1">
    <citation type="submission" date="2020-04" db="EMBL/GenBank/DDBJ databases">
        <authorList>
            <person name="Chiriac C."/>
            <person name="Salcher M."/>
            <person name="Ghai R."/>
            <person name="Kavagutti S V."/>
        </authorList>
    </citation>
    <scope>NUCLEOTIDE SEQUENCE</scope>
</reference>
<sequence>MNLQETLDTWRVNAAKIVAENENMTYVNYVMNDIDYEVLKKFTEDNKLPFERSESSRFYTAGYESGFYWMMYTVPVEIKHTYEVINL</sequence>
<evidence type="ECO:0000313" key="1">
    <source>
        <dbReference type="EMBL" id="CAB4121744.1"/>
    </source>
</evidence>